<feature type="compositionally biased region" description="Low complexity" evidence="1">
    <location>
        <begin position="173"/>
        <end position="187"/>
    </location>
</feature>
<keyword evidence="5" id="KW-1185">Reference proteome</keyword>
<evidence type="ECO:0000256" key="1">
    <source>
        <dbReference type="SAM" id="MobiDB-lite"/>
    </source>
</evidence>
<keyword evidence="3" id="KW-0732">Signal</keyword>
<gene>
    <name evidence="4" type="ORF">P280DRAFT_465942</name>
</gene>
<feature type="region of interest" description="Disordered" evidence="1">
    <location>
        <begin position="173"/>
        <end position="196"/>
    </location>
</feature>
<keyword evidence="2" id="KW-1133">Transmembrane helix</keyword>
<evidence type="ECO:0000313" key="4">
    <source>
        <dbReference type="EMBL" id="KAF2644648.1"/>
    </source>
</evidence>
<evidence type="ECO:0000313" key="5">
    <source>
        <dbReference type="Proteomes" id="UP000799753"/>
    </source>
</evidence>
<feature type="compositionally biased region" description="Polar residues" evidence="1">
    <location>
        <begin position="279"/>
        <end position="293"/>
    </location>
</feature>
<evidence type="ECO:0000256" key="3">
    <source>
        <dbReference type="SAM" id="SignalP"/>
    </source>
</evidence>
<dbReference type="Proteomes" id="UP000799753">
    <property type="component" value="Unassembled WGS sequence"/>
</dbReference>
<feature type="transmembrane region" description="Helical" evidence="2">
    <location>
        <begin position="201"/>
        <end position="222"/>
    </location>
</feature>
<feature type="chain" id="PRO_5025551663" description="Mid2 domain-containing protein" evidence="3">
    <location>
        <begin position="22"/>
        <end position="293"/>
    </location>
</feature>
<dbReference type="OrthoDB" id="5215637at2759"/>
<protein>
    <recommendedName>
        <fullName evidence="6">Mid2 domain-containing protein</fullName>
    </recommendedName>
</protein>
<dbReference type="EMBL" id="MU006778">
    <property type="protein sequence ID" value="KAF2644648.1"/>
    <property type="molecule type" value="Genomic_DNA"/>
</dbReference>
<evidence type="ECO:0000256" key="2">
    <source>
        <dbReference type="SAM" id="Phobius"/>
    </source>
</evidence>
<organism evidence="4 5">
    <name type="scientific">Massarina eburnea CBS 473.64</name>
    <dbReference type="NCBI Taxonomy" id="1395130"/>
    <lineage>
        <taxon>Eukaryota</taxon>
        <taxon>Fungi</taxon>
        <taxon>Dikarya</taxon>
        <taxon>Ascomycota</taxon>
        <taxon>Pezizomycotina</taxon>
        <taxon>Dothideomycetes</taxon>
        <taxon>Pleosporomycetidae</taxon>
        <taxon>Pleosporales</taxon>
        <taxon>Massarineae</taxon>
        <taxon>Massarinaceae</taxon>
        <taxon>Massarina</taxon>
    </lineage>
</organism>
<dbReference type="AlphaFoldDB" id="A0A6A6SE21"/>
<feature type="signal peptide" evidence="3">
    <location>
        <begin position="1"/>
        <end position="21"/>
    </location>
</feature>
<sequence length="293" mass="31511">MPPRSILFPFLSFLTPTLAAADCFFANGTVLPTTQAFFSTIQPCVDDPVKTICCNLGRDNEPGGDYVNGYTNDECLPNGLCQNRLVKNGTKTTNYWLEYCTDKDVTSGKCLDVCRETRNDAGGTLMTPCDGTNNSTKWCCGGSTTCCTNDYGVVQLPRQFSGKAISSGVVSLSSASTPSPAPSQSLPAERKGSELSSGTKAGIGIGVVFGLLVLVGAIFFVVKALAWRRKANLQESEGLKYGDTFDKYIYAHGGYQISELSDHTEPVELENTPRPVELSNAQSLQSSLRSEMK</sequence>
<accession>A0A6A6SE21</accession>
<evidence type="ECO:0008006" key="6">
    <source>
        <dbReference type="Google" id="ProtNLM"/>
    </source>
</evidence>
<proteinExistence type="predicted"/>
<name>A0A6A6SE21_9PLEO</name>
<keyword evidence="2" id="KW-0812">Transmembrane</keyword>
<feature type="region of interest" description="Disordered" evidence="1">
    <location>
        <begin position="270"/>
        <end position="293"/>
    </location>
</feature>
<reference evidence="4" key="1">
    <citation type="journal article" date="2020" name="Stud. Mycol.">
        <title>101 Dothideomycetes genomes: a test case for predicting lifestyles and emergence of pathogens.</title>
        <authorList>
            <person name="Haridas S."/>
            <person name="Albert R."/>
            <person name="Binder M."/>
            <person name="Bloem J."/>
            <person name="Labutti K."/>
            <person name="Salamov A."/>
            <person name="Andreopoulos B."/>
            <person name="Baker S."/>
            <person name="Barry K."/>
            <person name="Bills G."/>
            <person name="Bluhm B."/>
            <person name="Cannon C."/>
            <person name="Castanera R."/>
            <person name="Culley D."/>
            <person name="Daum C."/>
            <person name="Ezra D."/>
            <person name="Gonzalez J."/>
            <person name="Henrissat B."/>
            <person name="Kuo A."/>
            <person name="Liang C."/>
            <person name="Lipzen A."/>
            <person name="Lutzoni F."/>
            <person name="Magnuson J."/>
            <person name="Mondo S."/>
            <person name="Nolan M."/>
            <person name="Ohm R."/>
            <person name="Pangilinan J."/>
            <person name="Park H.-J."/>
            <person name="Ramirez L."/>
            <person name="Alfaro M."/>
            <person name="Sun H."/>
            <person name="Tritt A."/>
            <person name="Yoshinaga Y."/>
            <person name="Zwiers L.-H."/>
            <person name="Turgeon B."/>
            <person name="Goodwin S."/>
            <person name="Spatafora J."/>
            <person name="Crous P."/>
            <person name="Grigoriev I."/>
        </authorList>
    </citation>
    <scope>NUCLEOTIDE SEQUENCE</scope>
    <source>
        <strain evidence="4">CBS 473.64</strain>
    </source>
</reference>
<keyword evidence="2" id="KW-0472">Membrane</keyword>